<reference evidence="1" key="1">
    <citation type="submission" date="2009-05" db="EMBL/GenBank/DDBJ databases">
        <title>Oryza sativa Japonica Group genomic DNA, chromosome 6, BAC clone:KMK0024M20, cultivar:Khau Mac Kho.</title>
        <authorList>
            <person name="Matsumoto T."/>
            <person name="Wu J."/>
            <person name="Kanamori H."/>
        </authorList>
    </citation>
    <scope>NUCLEOTIDE SEQUENCE</scope>
    <source>
        <strain evidence="1">IRGC 100896</strain>
    </source>
</reference>
<dbReference type="EMBL" id="AP011469">
    <property type="protein sequence ID" value="BAX25017.1"/>
    <property type="molecule type" value="Genomic_DNA"/>
</dbReference>
<evidence type="ECO:0000313" key="1">
    <source>
        <dbReference type="EMBL" id="BAX25017.1"/>
    </source>
</evidence>
<protein>
    <submittedName>
        <fullName evidence="1">Uncharacterized protein</fullName>
    </submittedName>
</protein>
<gene>
    <name evidence="1" type="primary">OO_Ba0014A07.38</name>
</gene>
<organism evidence="1">
    <name type="scientific">Oryza officinalis</name>
    <dbReference type="NCBI Taxonomy" id="4535"/>
    <lineage>
        <taxon>Eukaryota</taxon>
        <taxon>Viridiplantae</taxon>
        <taxon>Streptophyta</taxon>
        <taxon>Embryophyta</taxon>
        <taxon>Tracheophyta</taxon>
        <taxon>Spermatophyta</taxon>
        <taxon>Magnoliopsida</taxon>
        <taxon>Liliopsida</taxon>
        <taxon>Poales</taxon>
        <taxon>Poaceae</taxon>
        <taxon>BOP clade</taxon>
        <taxon>Oryzoideae</taxon>
        <taxon>Oryzeae</taxon>
        <taxon>Oryzinae</taxon>
        <taxon>Oryza</taxon>
    </lineage>
</organism>
<name>A0A1V1H764_9ORYZ</name>
<accession>A0A1V1H764</accession>
<dbReference type="AlphaFoldDB" id="A0A1V1H764"/>
<sequence>MTVLGVGLFGTAPAPAPPLLELEPNQTVSAPPKLGAELGGALSQNELEIVFDDDLERLVCRDADDPTTTSALGLVPPNEVKRMTYIKDIVIRLNQEHDRFRIYVMQA</sequence>
<proteinExistence type="predicted"/>